<gene>
    <name evidence="4" type="ORF">GNF83_06540</name>
</gene>
<dbReference type="RefSeq" id="WP_283701121.1">
    <property type="nucleotide sequence ID" value="NZ_CATNWK010000008.1"/>
</dbReference>
<dbReference type="AlphaFoldDB" id="A0AAW9K274"/>
<name>A0AAW9K274_CLOPF</name>
<dbReference type="InterPro" id="IPR013785">
    <property type="entry name" value="Aldolase_TIM"/>
</dbReference>
<reference evidence="4" key="1">
    <citation type="submission" date="2019-11" db="EMBL/GenBank/DDBJ databases">
        <title>Characterization of Clostridium perfringens isolates from swine manure treated agricultural soils.</title>
        <authorList>
            <person name="Wushke S.T."/>
        </authorList>
    </citation>
    <scope>NUCLEOTIDE SEQUENCE</scope>
    <source>
        <strain evidence="4">X62</strain>
    </source>
</reference>
<organism evidence="4 5">
    <name type="scientific">Clostridium perfringens</name>
    <dbReference type="NCBI Taxonomy" id="1502"/>
    <lineage>
        <taxon>Bacteria</taxon>
        <taxon>Bacillati</taxon>
        <taxon>Bacillota</taxon>
        <taxon>Clostridia</taxon>
        <taxon>Eubacteriales</taxon>
        <taxon>Clostridiaceae</taxon>
        <taxon>Clostridium</taxon>
    </lineage>
</organism>
<dbReference type="EMBL" id="WNUR01000011">
    <property type="protein sequence ID" value="MDZ7540910.1"/>
    <property type="molecule type" value="Genomic_DNA"/>
</dbReference>
<keyword evidence="1" id="KW-0285">Flavoprotein</keyword>
<evidence type="ECO:0000259" key="3">
    <source>
        <dbReference type="Pfam" id="PF00724"/>
    </source>
</evidence>
<dbReference type="GO" id="GO:0016491">
    <property type="term" value="F:oxidoreductase activity"/>
    <property type="evidence" value="ECO:0007669"/>
    <property type="project" value="UniProtKB-KW"/>
</dbReference>
<evidence type="ECO:0000256" key="2">
    <source>
        <dbReference type="ARBA" id="ARBA00023002"/>
    </source>
</evidence>
<dbReference type="Gene3D" id="3.20.20.70">
    <property type="entry name" value="Aldolase class I"/>
    <property type="match status" value="1"/>
</dbReference>
<dbReference type="CDD" id="cd02803">
    <property type="entry name" value="OYE_like_FMN_family"/>
    <property type="match status" value="1"/>
</dbReference>
<dbReference type="InterPro" id="IPR001155">
    <property type="entry name" value="OxRdtase_FMN_N"/>
</dbReference>
<feature type="domain" description="NADH:flavin oxidoreductase/NADH oxidase N-terminal" evidence="3">
    <location>
        <begin position="11"/>
        <end position="329"/>
    </location>
</feature>
<dbReference type="InterPro" id="IPR051799">
    <property type="entry name" value="NADH_flavin_oxidoreductase"/>
</dbReference>
<evidence type="ECO:0000256" key="1">
    <source>
        <dbReference type="ARBA" id="ARBA00022630"/>
    </source>
</evidence>
<dbReference type="PANTHER" id="PTHR43656">
    <property type="entry name" value="BINDING OXIDOREDUCTASE, PUTATIVE (AFU_ORTHOLOGUE AFUA_2G08260)-RELATED"/>
    <property type="match status" value="1"/>
</dbReference>
<comment type="caution">
    <text evidence="4">The sequence shown here is derived from an EMBL/GenBank/DDBJ whole genome shotgun (WGS) entry which is preliminary data.</text>
</comment>
<dbReference type="PANTHER" id="PTHR43656:SF2">
    <property type="entry name" value="BINDING OXIDOREDUCTASE, PUTATIVE (AFU_ORTHOLOGUE AFUA_2G08260)-RELATED"/>
    <property type="match status" value="1"/>
</dbReference>
<keyword evidence="2" id="KW-0560">Oxidoreductase</keyword>
<dbReference type="SUPFAM" id="SSF51395">
    <property type="entry name" value="FMN-linked oxidoreductases"/>
    <property type="match status" value="1"/>
</dbReference>
<dbReference type="Pfam" id="PF00724">
    <property type="entry name" value="Oxidored_FMN"/>
    <property type="match status" value="1"/>
</dbReference>
<dbReference type="GO" id="GO:0010181">
    <property type="term" value="F:FMN binding"/>
    <property type="evidence" value="ECO:0007669"/>
    <property type="project" value="InterPro"/>
</dbReference>
<protein>
    <submittedName>
        <fullName evidence="4">NADH:flavin oxidoreductase</fullName>
    </submittedName>
</protein>
<sequence length="332" mass="36569">MNIKDRVISNNIEFKNRVIMPPMATAKADQEGHITDEILNYYKEKTSCKLFSAVIVEHSYVDKRGKAHNNQASISNDSDIEGMSNLAKIIKDNNSLAILQISHAGSMAKKSATGMDSVAPSEILNPSGRATDMPVELSVNEIEEIKNKFIDAAERAKKSGFDGVELHSAHAYLLDQFLSPLTNKRKDEYGGNIYGRIKLHLDIIKGIRERLGKDYPLFLRMGAGDFMEGGLSKEDSVIAAKEFEKAGVDVIDISGGMCFYAIKDTRAGYFDVVSKPIFEAVNIPVILTGGVKKGTDIIDILNRNVCDLVGIGRAVLKDSDWVDRELKGLIKE</sequence>
<dbReference type="Proteomes" id="UP001288944">
    <property type="component" value="Unassembled WGS sequence"/>
</dbReference>
<evidence type="ECO:0000313" key="5">
    <source>
        <dbReference type="Proteomes" id="UP001288944"/>
    </source>
</evidence>
<accession>A0AAW9K274</accession>
<proteinExistence type="predicted"/>
<evidence type="ECO:0000313" key="4">
    <source>
        <dbReference type="EMBL" id="MDZ7540910.1"/>
    </source>
</evidence>